<gene>
    <name evidence="3" type="ORF">LX64_02444</name>
</gene>
<protein>
    <submittedName>
        <fullName evidence="3">MG2 domain-containing protein</fullName>
    </submittedName>
</protein>
<dbReference type="Gene3D" id="2.60.40.1930">
    <property type="match status" value="1"/>
</dbReference>
<organism evidence="3 4">
    <name type="scientific">Chitinophaga skermanii</name>
    <dbReference type="NCBI Taxonomy" id="331697"/>
    <lineage>
        <taxon>Bacteria</taxon>
        <taxon>Pseudomonadati</taxon>
        <taxon>Bacteroidota</taxon>
        <taxon>Chitinophagia</taxon>
        <taxon>Chitinophagales</taxon>
        <taxon>Chitinophagaceae</taxon>
        <taxon>Chitinophaga</taxon>
    </lineage>
</organism>
<keyword evidence="4" id="KW-1185">Reference proteome</keyword>
<dbReference type="RefSeq" id="WP_111597892.1">
    <property type="nucleotide sequence ID" value="NZ_QLLL01000004.1"/>
</dbReference>
<dbReference type="GO" id="GO:0004866">
    <property type="term" value="F:endopeptidase inhibitor activity"/>
    <property type="evidence" value="ECO:0007669"/>
    <property type="project" value="InterPro"/>
</dbReference>
<dbReference type="InterPro" id="IPR002890">
    <property type="entry name" value="MG2"/>
</dbReference>
<reference evidence="3 4" key="1">
    <citation type="submission" date="2018-06" db="EMBL/GenBank/DDBJ databases">
        <title>Genomic Encyclopedia of Archaeal and Bacterial Type Strains, Phase II (KMG-II): from individual species to whole genera.</title>
        <authorList>
            <person name="Goeker M."/>
        </authorList>
    </citation>
    <scope>NUCLEOTIDE SEQUENCE [LARGE SCALE GENOMIC DNA]</scope>
    <source>
        <strain evidence="3 4">DSM 23857</strain>
    </source>
</reference>
<evidence type="ECO:0000313" key="3">
    <source>
        <dbReference type="EMBL" id="RAJ05287.1"/>
    </source>
</evidence>
<evidence type="ECO:0000256" key="1">
    <source>
        <dbReference type="SAM" id="MobiDB-lite"/>
    </source>
</evidence>
<dbReference type="AlphaFoldDB" id="A0A327QU61"/>
<sequence>MPKARKRPFKIAAYLSVIVVTIASALAFTPVLDWSDELLTAIVKYNTRNPQEKVYLHFDKEYYAAGETIWFKGYLTLQGTPAVDARTLYVELRDRDGKIVQKKKLYAEGGTSPGNFDLPTDMKPGIYQVNAYTSWMLNYDSAFHFYRNIEIFNPNDKPGATAAAKPGAKPAQPAKTTATTENPDQFAVQFFPESGNLITNVKTNVAFKAIDGNGFPVGVTGEVKDSKGKTVATLNVVHDGMGVFEFTPVAGESYTASAKSEKGVAKQFALPAAVTTGAVLQVFNRQNRIFYLTSFPENAEANTDYLLVAEMQNQVVYKATLNASEGRISGFIPTKDLPSGIVGLTVLTKKGEPLAERLVFVQNNDLLQFKIEEKEIHINPREQNILTFEVPKGTVGSYSVSITDAEQVTMNPYMNNIISNTLLTSDIKGYVHNPAYYFKDTTANTLKALDLVMMTNGWRRYTWKQVIDNDTTINKFPYEQGIQIKGSAFTNGGRLPLVNGAVNLIITVPKDSAQSISSVNTDDKGNFISDNMLFRDTAVIYYRGQKNDKLNRTVEVRFDQHFYDSKGDFLSPFPVRALVTVNKDTLQRYLATVNQSNIINKRLNSKTIQLKTFEVQTKKKTATEEREEKYVRGMFTSTNAYTFDFVEEDPIAMNVFQYLQSRVAGLQITGDINNPKITWRGQSVALFLNEMQGDVQMLANLSVQDIALVKVLRPPFMGAPGGGAGGAIAVYLRNGSEPRSKSEAPQGLPTIRVAGYNIVKEFYSPNYGLKIPEHELPDNRTTLYWNPYLAVDPKTNQGTIKFFNNDFSKQFKIIVEGMDATGNIGRIEYLLW</sequence>
<accession>A0A327QU61</accession>
<feature type="region of interest" description="Disordered" evidence="1">
    <location>
        <begin position="157"/>
        <end position="179"/>
    </location>
</feature>
<dbReference type="OrthoDB" id="679547at2"/>
<dbReference type="EMBL" id="QLLL01000004">
    <property type="protein sequence ID" value="RAJ05287.1"/>
    <property type="molecule type" value="Genomic_DNA"/>
</dbReference>
<dbReference type="Proteomes" id="UP000249547">
    <property type="component" value="Unassembled WGS sequence"/>
</dbReference>
<comment type="caution">
    <text evidence="3">The sequence shown here is derived from an EMBL/GenBank/DDBJ whole genome shotgun (WGS) entry which is preliminary data.</text>
</comment>
<dbReference type="Pfam" id="PF01835">
    <property type="entry name" value="MG2"/>
    <property type="match status" value="1"/>
</dbReference>
<name>A0A327QU61_9BACT</name>
<evidence type="ECO:0000259" key="2">
    <source>
        <dbReference type="Pfam" id="PF01835"/>
    </source>
</evidence>
<feature type="domain" description="Macroglobulin" evidence="2">
    <location>
        <begin position="53"/>
        <end position="133"/>
    </location>
</feature>
<evidence type="ECO:0000313" key="4">
    <source>
        <dbReference type="Proteomes" id="UP000249547"/>
    </source>
</evidence>
<proteinExistence type="predicted"/>